<keyword evidence="10" id="KW-0411">Iron-sulfur</keyword>
<dbReference type="PANTHER" id="PTHR21266:SF32">
    <property type="entry name" value="CHOLESTEROL 7-DESATURASE NVD"/>
    <property type="match status" value="1"/>
</dbReference>
<feature type="transmembrane region" description="Helical" evidence="17">
    <location>
        <begin position="13"/>
        <end position="32"/>
    </location>
</feature>
<accession>A0ABP1RIF1</accession>
<gene>
    <name evidence="19" type="ORF">ODALV1_LOCUS22494</name>
</gene>
<comment type="catalytic activity">
    <reaction evidence="15">
        <text>cholesterol + NADH + O2 + H(+) = 7-dehydrocholesterol + NAD(+) + 2 H2O</text>
        <dbReference type="Rhea" id="RHEA:51644"/>
        <dbReference type="ChEBI" id="CHEBI:15377"/>
        <dbReference type="ChEBI" id="CHEBI:15378"/>
        <dbReference type="ChEBI" id="CHEBI:15379"/>
        <dbReference type="ChEBI" id="CHEBI:16113"/>
        <dbReference type="ChEBI" id="CHEBI:17759"/>
        <dbReference type="ChEBI" id="CHEBI:57540"/>
        <dbReference type="ChEBI" id="CHEBI:57945"/>
        <dbReference type="EC" id="1.14.19.21"/>
    </reaction>
    <physiologicalReaction direction="left-to-right" evidence="15">
        <dbReference type="Rhea" id="RHEA:51645"/>
    </physiologicalReaction>
</comment>
<evidence type="ECO:0000256" key="5">
    <source>
        <dbReference type="ARBA" id="ARBA00022714"/>
    </source>
</evidence>
<dbReference type="InterPro" id="IPR050584">
    <property type="entry name" value="Cholesterol_7-desaturase"/>
</dbReference>
<dbReference type="PANTHER" id="PTHR21266">
    <property type="entry name" value="IRON-SULFUR DOMAIN CONTAINING PROTEIN"/>
    <property type="match status" value="1"/>
</dbReference>
<evidence type="ECO:0000313" key="19">
    <source>
        <dbReference type="EMBL" id="CAL8128726.1"/>
    </source>
</evidence>
<comment type="pathway">
    <text evidence="12">Steroid hormone biosynthesis; dafachronic acid biosynthesis.</text>
</comment>
<comment type="subcellular location">
    <subcellularLocation>
        <location evidence="2">Membrane</location>
    </subcellularLocation>
</comment>
<keyword evidence="9" id="KW-0408">Iron</keyword>
<dbReference type="SUPFAM" id="SSF55961">
    <property type="entry name" value="Bet v1-like"/>
    <property type="match status" value="1"/>
</dbReference>
<keyword evidence="8" id="KW-0560">Oxidoreductase</keyword>
<evidence type="ECO:0000256" key="1">
    <source>
        <dbReference type="ARBA" id="ARBA00001962"/>
    </source>
</evidence>
<proteinExistence type="inferred from homology"/>
<evidence type="ECO:0000256" key="15">
    <source>
        <dbReference type="ARBA" id="ARBA00047853"/>
    </source>
</evidence>
<dbReference type="SUPFAM" id="SSF50022">
    <property type="entry name" value="ISP domain"/>
    <property type="match status" value="1"/>
</dbReference>
<dbReference type="Gene3D" id="3.90.380.10">
    <property type="entry name" value="Naphthalene 1,2-dioxygenase Alpha Subunit, Chain A, domain 1"/>
    <property type="match status" value="1"/>
</dbReference>
<organism evidence="19 20">
    <name type="scientific">Orchesella dallaii</name>
    <dbReference type="NCBI Taxonomy" id="48710"/>
    <lineage>
        <taxon>Eukaryota</taxon>
        <taxon>Metazoa</taxon>
        <taxon>Ecdysozoa</taxon>
        <taxon>Arthropoda</taxon>
        <taxon>Hexapoda</taxon>
        <taxon>Collembola</taxon>
        <taxon>Entomobryomorpha</taxon>
        <taxon>Entomobryoidea</taxon>
        <taxon>Orchesellidae</taxon>
        <taxon>Orchesellinae</taxon>
        <taxon>Orchesella</taxon>
    </lineage>
</organism>
<keyword evidence="20" id="KW-1185">Reference proteome</keyword>
<dbReference type="Pfam" id="PF19298">
    <property type="entry name" value="KshA_C"/>
    <property type="match status" value="1"/>
</dbReference>
<reference evidence="19 20" key="1">
    <citation type="submission" date="2024-08" db="EMBL/GenBank/DDBJ databases">
        <authorList>
            <person name="Cucini C."/>
            <person name="Frati F."/>
        </authorList>
    </citation>
    <scope>NUCLEOTIDE SEQUENCE [LARGE SCALE GENOMIC DNA]</scope>
</reference>
<dbReference type="Pfam" id="PF00355">
    <property type="entry name" value="Rieske"/>
    <property type="match status" value="1"/>
</dbReference>
<comment type="cofactor">
    <cofactor evidence="1">
        <name>Fe cation</name>
        <dbReference type="ChEBI" id="CHEBI:24875"/>
    </cofactor>
</comment>
<keyword evidence="6" id="KW-0479">Metal-binding</keyword>
<comment type="similarity">
    <text evidence="13">Belongs to the cholesterol 7-desaturase family.</text>
</comment>
<keyword evidence="4 17" id="KW-0812">Transmembrane</keyword>
<evidence type="ECO:0000259" key="18">
    <source>
        <dbReference type="PROSITE" id="PS51296"/>
    </source>
</evidence>
<evidence type="ECO:0000313" key="20">
    <source>
        <dbReference type="Proteomes" id="UP001642540"/>
    </source>
</evidence>
<evidence type="ECO:0000256" key="10">
    <source>
        <dbReference type="ARBA" id="ARBA00023014"/>
    </source>
</evidence>
<evidence type="ECO:0000256" key="16">
    <source>
        <dbReference type="ARBA" id="ARBA00049548"/>
    </source>
</evidence>
<evidence type="ECO:0000256" key="3">
    <source>
        <dbReference type="ARBA" id="ARBA00004972"/>
    </source>
</evidence>
<evidence type="ECO:0000256" key="8">
    <source>
        <dbReference type="ARBA" id="ARBA00023002"/>
    </source>
</evidence>
<dbReference type="Gene3D" id="2.102.10.10">
    <property type="entry name" value="Rieske [2Fe-2S] iron-sulphur domain"/>
    <property type="match status" value="1"/>
</dbReference>
<dbReference type="EC" id="1.14.19.21" evidence="14"/>
<comment type="caution">
    <text evidence="19">The sequence shown here is derived from an EMBL/GenBank/DDBJ whole genome shotgun (WGS) entry which is preliminary data.</text>
</comment>
<keyword evidence="7 17" id="KW-1133">Transmembrane helix</keyword>
<feature type="domain" description="Rieske" evidence="18">
    <location>
        <begin position="85"/>
        <end position="189"/>
    </location>
</feature>
<evidence type="ECO:0000256" key="6">
    <source>
        <dbReference type="ARBA" id="ARBA00022723"/>
    </source>
</evidence>
<comment type="pathway">
    <text evidence="3">Hormone biosynthesis.</text>
</comment>
<evidence type="ECO:0000256" key="11">
    <source>
        <dbReference type="ARBA" id="ARBA00023136"/>
    </source>
</evidence>
<evidence type="ECO:0000256" key="4">
    <source>
        <dbReference type="ARBA" id="ARBA00022692"/>
    </source>
</evidence>
<dbReference type="PROSITE" id="PS51296">
    <property type="entry name" value="RIESKE"/>
    <property type="match status" value="1"/>
</dbReference>
<evidence type="ECO:0000256" key="14">
    <source>
        <dbReference type="ARBA" id="ARBA00026095"/>
    </source>
</evidence>
<protein>
    <recommendedName>
        <fullName evidence="14">cholesterol 7-desaturase</fullName>
        <ecNumber evidence="14">1.14.19.21</ecNumber>
    </recommendedName>
</protein>
<dbReference type="EMBL" id="CAXLJM020000075">
    <property type="protein sequence ID" value="CAL8128726.1"/>
    <property type="molecule type" value="Genomic_DNA"/>
</dbReference>
<keyword evidence="5" id="KW-0001">2Fe-2S</keyword>
<dbReference type="CDD" id="cd03469">
    <property type="entry name" value="Rieske_RO_Alpha_N"/>
    <property type="match status" value="1"/>
</dbReference>
<keyword evidence="11 17" id="KW-0472">Membrane</keyword>
<dbReference type="InterPro" id="IPR036922">
    <property type="entry name" value="Rieske_2Fe-2S_sf"/>
</dbReference>
<name>A0ABP1RIF1_9HEXA</name>
<evidence type="ECO:0000256" key="17">
    <source>
        <dbReference type="SAM" id="Phobius"/>
    </source>
</evidence>
<sequence>MEHYTVFQWSTEYLTASIILTCTAYGLWLLFYRPFDLFQDYTELGFEQISNGRKFKNNAAKRHIINQYRERRKNGDLPPPYPNGWFAVLESEELKRNTVREVDALGLNLVAWRGESGKCYVADAYCPHLGAHLGVGGKVAKECIECPFHGWQFDGVSENLVSIPNVDPVPPFVKLKTWPVHESFGFVYIWYHVENEKPSWWPDIVTEVESGHWKYRGRSEFRVACHIQEIPENGPDSAHLNVVHSSPITNGTSPNELGVSWNFFKHVWTASWAPNSDPDREHEALMRVYHHILFFNKISCFHITVDVHQIGPGIVHMYFETIFGKGILIQNVTPVEPLLQRVVHRFYSSPTFIHPLGLLVLHGEAIQISRDIRIWNRKIFLRNPMFTKEDKQIRAFRRWYSQFYSKNSVKLNPDSSFKCGIDKLDF</sequence>
<evidence type="ECO:0000256" key="7">
    <source>
        <dbReference type="ARBA" id="ARBA00022989"/>
    </source>
</evidence>
<evidence type="ECO:0000256" key="9">
    <source>
        <dbReference type="ARBA" id="ARBA00023004"/>
    </source>
</evidence>
<evidence type="ECO:0000256" key="2">
    <source>
        <dbReference type="ARBA" id="ARBA00004370"/>
    </source>
</evidence>
<dbReference type="InterPro" id="IPR045605">
    <property type="entry name" value="KshA-like_C"/>
</dbReference>
<dbReference type="InterPro" id="IPR017941">
    <property type="entry name" value="Rieske_2Fe-2S"/>
</dbReference>
<comment type="catalytic activity">
    <reaction evidence="16">
        <text>cholesterol + NADPH + O2 + H(+) = 7-dehydrocholesterol + NADP(+) + 2 H2O</text>
        <dbReference type="Rhea" id="RHEA:45024"/>
        <dbReference type="ChEBI" id="CHEBI:15377"/>
        <dbReference type="ChEBI" id="CHEBI:15378"/>
        <dbReference type="ChEBI" id="CHEBI:15379"/>
        <dbReference type="ChEBI" id="CHEBI:16113"/>
        <dbReference type="ChEBI" id="CHEBI:17759"/>
        <dbReference type="ChEBI" id="CHEBI:57783"/>
        <dbReference type="ChEBI" id="CHEBI:58349"/>
        <dbReference type="EC" id="1.14.19.21"/>
    </reaction>
    <physiologicalReaction direction="left-to-right" evidence="16">
        <dbReference type="Rhea" id="RHEA:45025"/>
    </physiologicalReaction>
</comment>
<evidence type="ECO:0000256" key="13">
    <source>
        <dbReference type="ARBA" id="ARBA00025729"/>
    </source>
</evidence>
<dbReference type="Proteomes" id="UP001642540">
    <property type="component" value="Unassembled WGS sequence"/>
</dbReference>
<evidence type="ECO:0000256" key="12">
    <source>
        <dbReference type="ARBA" id="ARBA00025712"/>
    </source>
</evidence>